<dbReference type="STRING" id="1077348.A0A2G8SVB4"/>
<feature type="region of interest" description="Disordered" evidence="1">
    <location>
        <begin position="1"/>
        <end position="102"/>
    </location>
</feature>
<gene>
    <name evidence="2" type="ORF">GSI_01394</name>
</gene>
<evidence type="ECO:0000256" key="1">
    <source>
        <dbReference type="SAM" id="MobiDB-lite"/>
    </source>
</evidence>
<dbReference type="AlphaFoldDB" id="A0A2G8SVB4"/>
<organism evidence="2 3">
    <name type="scientific">Ganoderma sinense ZZ0214-1</name>
    <dbReference type="NCBI Taxonomy" id="1077348"/>
    <lineage>
        <taxon>Eukaryota</taxon>
        <taxon>Fungi</taxon>
        <taxon>Dikarya</taxon>
        <taxon>Basidiomycota</taxon>
        <taxon>Agaricomycotina</taxon>
        <taxon>Agaricomycetes</taxon>
        <taxon>Polyporales</taxon>
        <taxon>Polyporaceae</taxon>
        <taxon>Ganoderma</taxon>
    </lineage>
</organism>
<feature type="compositionally biased region" description="Polar residues" evidence="1">
    <location>
        <begin position="82"/>
        <end position="96"/>
    </location>
</feature>
<sequence>MSTSKRPRDDDFTPPAPHQPLDWSGLDEVALPPSKVPRISPKSDFSTFEIGRALDMPILSGPPPQPKPKPKSKAADVEPPIQTASSSAVRQDSETPSDADGASGELIDLLDLSGVDSMSAIQARFRKIATELLHNYRIEVKSKKGTDQLELLEIEFYLYKTGCHEDPFTHASPEQAQRGRWPPSRSLEEGLPTTVTHNGYRGGTRKGLDVTLGRAPPALTSKFFPTPDPPIDEGSDIIRGGALFRSARRVSDGKVISGPSLLVDEVLRLSGAREIAELVSVNWTGDISAFPPPSAPSDSPSLSVLDTAAQLKKLSASTGVVPERLSTMYLVRAPPTHAPTCPPGLGKDALVDGKLRIFRSPRIGLDLSHPTVPCPSSDAAAALVLTNPRVVFIARPYRFFVSPYVLTSNGRGQTFLGVHDAVVARGHCKSDAELLGELVRLTGFKGPTTAKYLAELRDGVADGTLSEWTGPKGKTVTSSVTAWLRMIGTLRRLNAGSQKAKGAEGAAAGPAT</sequence>
<reference evidence="2 3" key="1">
    <citation type="journal article" date="2015" name="Sci. Rep.">
        <title>Chromosome-level genome map provides insights into diverse defense mechanisms in the medicinal fungus Ganoderma sinense.</title>
        <authorList>
            <person name="Zhu Y."/>
            <person name="Xu J."/>
            <person name="Sun C."/>
            <person name="Zhou S."/>
            <person name="Xu H."/>
            <person name="Nelson D.R."/>
            <person name="Qian J."/>
            <person name="Song J."/>
            <person name="Luo H."/>
            <person name="Xiang L."/>
            <person name="Li Y."/>
            <person name="Xu Z."/>
            <person name="Ji A."/>
            <person name="Wang L."/>
            <person name="Lu S."/>
            <person name="Hayward A."/>
            <person name="Sun W."/>
            <person name="Li X."/>
            <person name="Schwartz D.C."/>
            <person name="Wang Y."/>
            <person name="Chen S."/>
        </authorList>
    </citation>
    <scope>NUCLEOTIDE SEQUENCE [LARGE SCALE GENOMIC DNA]</scope>
    <source>
        <strain evidence="2 3">ZZ0214-1</strain>
    </source>
</reference>
<name>A0A2G8SVB4_9APHY</name>
<dbReference type="OrthoDB" id="16851at2759"/>
<feature type="compositionally biased region" description="Basic and acidic residues" evidence="1">
    <location>
        <begin position="1"/>
        <end position="11"/>
    </location>
</feature>
<keyword evidence="3" id="KW-1185">Reference proteome</keyword>
<feature type="region of interest" description="Disordered" evidence="1">
    <location>
        <begin position="170"/>
        <end position="209"/>
    </location>
</feature>
<dbReference type="Proteomes" id="UP000230002">
    <property type="component" value="Unassembled WGS sequence"/>
</dbReference>
<protein>
    <submittedName>
        <fullName evidence="2">Uncharacterized protein</fullName>
    </submittedName>
</protein>
<evidence type="ECO:0000313" key="3">
    <source>
        <dbReference type="Proteomes" id="UP000230002"/>
    </source>
</evidence>
<accession>A0A2G8SVB4</accession>
<comment type="caution">
    <text evidence="2">The sequence shown here is derived from an EMBL/GenBank/DDBJ whole genome shotgun (WGS) entry which is preliminary data.</text>
</comment>
<dbReference type="EMBL" id="AYKW01000001">
    <property type="protein sequence ID" value="PIL37700.1"/>
    <property type="molecule type" value="Genomic_DNA"/>
</dbReference>
<evidence type="ECO:0000313" key="2">
    <source>
        <dbReference type="EMBL" id="PIL37700.1"/>
    </source>
</evidence>
<proteinExistence type="predicted"/>